<organism evidence="2 3">
    <name type="scientific">Mucisphaera calidilacus</name>
    <dbReference type="NCBI Taxonomy" id="2527982"/>
    <lineage>
        <taxon>Bacteria</taxon>
        <taxon>Pseudomonadati</taxon>
        <taxon>Planctomycetota</taxon>
        <taxon>Phycisphaerae</taxon>
        <taxon>Phycisphaerales</taxon>
        <taxon>Phycisphaeraceae</taxon>
        <taxon>Mucisphaera</taxon>
    </lineage>
</organism>
<evidence type="ECO:0000259" key="1">
    <source>
        <dbReference type="Pfam" id="PF21926"/>
    </source>
</evidence>
<dbReference type="InterPro" id="IPR054597">
    <property type="entry name" value="FeeM_cat"/>
</dbReference>
<dbReference type="KEGG" id="mcad:Pan265_01420"/>
<dbReference type="OrthoDB" id="5958114at2"/>
<sequence>MSEQESSTGAESFEPSANGSGLTFDVARDLAEVEECWSLVYRSYIKAGLIEPNAERVHTVPQTISPGTLVAYGRIHDVIVSTMTVYLDGPLGLPLDMVYKDELDQLRGEGRKLVELGLFADRRQHLYRSIDAILELMRYCTHYSVNEGHLDAVVGVNPRHVPFYVKLLGFEAIGETKTYETVNDFPVVLLHLDWPKKTAMKRLPKGLAHLHEPAISPDYYATRCVLTPERIAGTPVEKAVERKSVALSAM</sequence>
<dbReference type="EMBL" id="CP036280">
    <property type="protein sequence ID" value="QDU70319.1"/>
    <property type="molecule type" value="Genomic_DNA"/>
</dbReference>
<feature type="domain" description="N-acyl amino acid synthase FeeM catalytic core" evidence="1">
    <location>
        <begin position="36"/>
        <end position="193"/>
    </location>
</feature>
<dbReference type="Gene3D" id="3.40.630.30">
    <property type="match status" value="1"/>
</dbReference>
<dbReference type="SUPFAM" id="SSF55729">
    <property type="entry name" value="Acyl-CoA N-acyltransferases (Nat)"/>
    <property type="match status" value="1"/>
</dbReference>
<dbReference type="Pfam" id="PF21926">
    <property type="entry name" value="FeeM"/>
    <property type="match status" value="1"/>
</dbReference>
<evidence type="ECO:0000313" key="2">
    <source>
        <dbReference type="EMBL" id="QDU70319.1"/>
    </source>
</evidence>
<gene>
    <name evidence="2" type="ORF">Pan265_01420</name>
</gene>
<protein>
    <recommendedName>
        <fullName evidence="1">N-acyl amino acid synthase FeeM catalytic core domain-containing protein</fullName>
    </recommendedName>
</protein>
<dbReference type="RefSeq" id="WP_145444358.1">
    <property type="nucleotide sequence ID" value="NZ_CP036280.1"/>
</dbReference>
<dbReference type="Proteomes" id="UP000320386">
    <property type="component" value="Chromosome"/>
</dbReference>
<accession>A0A518BTN2</accession>
<evidence type="ECO:0000313" key="3">
    <source>
        <dbReference type="Proteomes" id="UP000320386"/>
    </source>
</evidence>
<keyword evidence="3" id="KW-1185">Reference proteome</keyword>
<dbReference type="InterPro" id="IPR016181">
    <property type="entry name" value="Acyl_CoA_acyltransferase"/>
</dbReference>
<reference evidence="2 3" key="1">
    <citation type="submission" date="2019-02" db="EMBL/GenBank/DDBJ databases">
        <title>Deep-cultivation of Planctomycetes and their phenomic and genomic characterization uncovers novel biology.</title>
        <authorList>
            <person name="Wiegand S."/>
            <person name="Jogler M."/>
            <person name="Boedeker C."/>
            <person name="Pinto D."/>
            <person name="Vollmers J."/>
            <person name="Rivas-Marin E."/>
            <person name="Kohn T."/>
            <person name="Peeters S.H."/>
            <person name="Heuer A."/>
            <person name="Rast P."/>
            <person name="Oberbeckmann S."/>
            <person name="Bunk B."/>
            <person name="Jeske O."/>
            <person name="Meyerdierks A."/>
            <person name="Storesund J.E."/>
            <person name="Kallscheuer N."/>
            <person name="Luecker S."/>
            <person name="Lage O.M."/>
            <person name="Pohl T."/>
            <person name="Merkel B.J."/>
            <person name="Hornburger P."/>
            <person name="Mueller R.-W."/>
            <person name="Bruemmer F."/>
            <person name="Labrenz M."/>
            <person name="Spormann A.M."/>
            <person name="Op den Camp H."/>
            <person name="Overmann J."/>
            <person name="Amann R."/>
            <person name="Jetten M.S.M."/>
            <person name="Mascher T."/>
            <person name="Medema M.H."/>
            <person name="Devos D.P."/>
            <person name="Kaster A.-K."/>
            <person name="Ovreas L."/>
            <person name="Rohde M."/>
            <person name="Galperin M.Y."/>
            <person name="Jogler C."/>
        </authorList>
    </citation>
    <scope>NUCLEOTIDE SEQUENCE [LARGE SCALE GENOMIC DNA]</scope>
    <source>
        <strain evidence="2 3">Pan265</strain>
    </source>
</reference>
<proteinExistence type="predicted"/>
<dbReference type="AlphaFoldDB" id="A0A518BTN2"/>
<name>A0A518BTN2_9BACT</name>